<evidence type="ECO:0000313" key="3">
    <source>
        <dbReference type="EMBL" id="MFC0316020.1"/>
    </source>
</evidence>
<name>A0ABV6HAY7_9ACTN</name>
<protein>
    <submittedName>
        <fullName evidence="3">Nitroreductase family deazaflavin-dependent oxidoreductase</fullName>
    </submittedName>
</protein>
<evidence type="ECO:0000256" key="1">
    <source>
        <dbReference type="ARBA" id="ARBA00008710"/>
    </source>
</evidence>
<dbReference type="NCBIfam" id="TIGR00026">
    <property type="entry name" value="hi_GC_TIGR00026"/>
    <property type="match status" value="1"/>
</dbReference>
<dbReference type="InterPro" id="IPR012349">
    <property type="entry name" value="Split_barrel_FMN-bd"/>
</dbReference>
<evidence type="ECO:0000256" key="2">
    <source>
        <dbReference type="ARBA" id="ARBA00049106"/>
    </source>
</evidence>
<dbReference type="PANTHER" id="PTHR39428:SF1">
    <property type="entry name" value="F420H(2)-DEPENDENT QUINONE REDUCTASE RV1261C"/>
    <property type="match status" value="1"/>
</dbReference>
<sequence>MVASSYGRARHPAWYHNLRAHPEVTLSRAGGGPARTAAVIDDPAELSRLWALADRVYPLFADYRTAAARVDRTIPMVRITAG</sequence>
<dbReference type="Gene3D" id="2.30.110.10">
    <property type="entry name" value="Electron Transport, Fmn-binding Protein, Chain A"/>
    <property type="match status" value="1"/>
</dbReference>
<keyword evidence="4" id="KW-1185">Reference proteome</keyword>
<dbReference type="Pfam" id="PF04075">
    <property type="entry name" value="F420H2_quin_red"/>
    <property type="match status" value="1"/>
</dbReference>
<reference evidence="3 4" key="1">
    <citation type="submission" date="2024-09" db="EMBL/GenBank/DDBJ databases">
        <authorList>
            <person name="Sun Q."/>
            <person name="Mori K."/>
        </authorList>
    </citation>
    <scope>NUCLEOTIDE SEQUENCE [LARGE SCALE GENOMIC DNA]</scope>
    <source>
        <strain evidence="3 4">CCM 7957</strain>
    </source>
</reference>
<comment type="similarity">
    <text evidence="1">Belongs to the F420H(2)-dependent quinone reductase family.</text>
</comment>
<comment type="catalytic activity">
    <reaction evidence="2">
        <text>oxidized coenzyme F420-(gamma-L-Glu)(n) + a quinol + H(+) = reduced coenzyme F420-(gamma-L-Glu)(n) + a quinone</text>
        <dbReference type="Rhea" id="RHEA:39663"/>
        <dbReference type="Rhea" id="RHEA-COMP:12939"/>
        <dbReference type="Rhea" id="RHEA-COMP:14378"/>
        <dbReference type="ChEBI" id="CHEBI:15378"/>
        <dbReference type="ChEBI" id="CHEBI:24646"/>
        <dbReference type="ChEBI" id="CHEBI:132124"/>
        <dbReference type="ChEBI" id="CHEBI:133980"/>
        <dbReference type="ChEBI" id="CHEBI:139511"/>
    </reaction>
</comment>
<dbReference type="PANTHER" id="PTHR39428">
    <property type="entry name" value="F420H(2)-DEPENDENT QUINONE REDUCTASE RV1261C"/>
    <property type="match status" value="1"/>
</dbReference>
<gene>
    <name evidence="3" type="ORF">ACFFJD_14290</name>
</gene>
<organism evidence="3 4">
    <name type="scientific">Gordonia phosphorivorans</name>
    <dbReference type="NCBI Taxonomy" id="1056982"/>
    <lineage>
        <taxon>Bacteria</taxon>
        <taxon>Bacillati</taxon>
        <taxon>Actinomycetota</taxon>
        <taxon>Actinomycetes</taxon>
        <taxon>Mycobacteriales</taxon>
        <taxon>Gordoniaceae</taxon>
        <taxon>Gordonia</taxon>
    </lineage>
</organism>
<comment type="caution">
    <text evidence="3">The sequence shown here is derived from an EMBL/GenBank/DDBJ whole genome shotgun (WGS) entry which is preliminary data.</text>
</comment>
<proteinExistence type="inferred from homology"/>
<dbReference type="InterPro" id="IPR004378">
    <property type="entry name" value="F420H2_quin_Rdtase"/>
</dbReference>
<accession>A0ABV6HAY7</accession>
<dbReference type="RefSeq" id="WP_382365294.1">
    <property type="nucleotide sequence ID" value="NZ_JBHLWV010000026.1"/>
</dbReference>
<dbReference type="EMBL" id="JBHLWV010000026">
    <property type="protein sequence ID" value="MFC0316020.1"/>
    <property type="molecule type" value="Genomic_DNA"/>
</dbReference>
<evidence type="ECO:0000313" key="4">
    <source>
        <dbReference type="Proteomes" id="UP001589783"/>
    </source>
</evidence>
<dbReference type="Proteomes" id="UP001589783">
    <property type="component" value="Unassembled WGS sequence"/>
</dbReference>